<evidence type="ECO:0000313" key="1">
    <source>
        <dbReference type="EMBL" id="KAH6937225.1"/>
    </source>
</evidence>
<protein>
    <submittedName>
        <fullName evidence="1">Uncharacterized protein</fullName>
    </submittedName>
</protein>
<accession>A0ACB7SRD5</accession>
<keyword evidence="2" id="KW-1185">Reference proteome</keyword>
<name>A0ACB7SRD5_HYAAI</name>
<dbReference type="Proteomes" id="UP000821845">
    <property type="component" value="Chromosome 3"/>
</dbReference>
<gene>
    <name evidence="1" type="ORF">HPB50_026010</name>
</gene>
<comment type="caution">
    <text evidence="1">The sequence shown here is derived from an EMBL/GenBank/DDBJ whole genome shotgun (WGS) entry which is preliminary data.</text>
</comment>
<dbReference type="EMBL" id="CM023483">
    <property type="protein sequence ID" value="KAH6937225.1"/>
    <property type="molecule type" value="Genomic_DNA"/>
</dbReference>
<sequence>MPAKVHEEDGATADPAIRANGGAADDVVDVARWQQPRLVPYSCRRSVDQAFLAVLPALCSVALGMYGPHTEVVDLSPANFKNRVIDSDEVWVVEFYAPWCGHCQSFASEYAKAASALKGVVKVGAVDADKDKSLGGQYGVRGFPTVKIFGANKHSPTDYSGPRTADGVASAALQEARKVVDQRLGKRTSGDSGSGKSDVVELTDSNFEELVLKSDDLWLVEFFAPWCGHCKNLAPHWAKAATELKGKVKLGAVDATVYQGLASQYDVKGYPTIKFFPAGKKDRHSAEEYNGGRTADDIVQWASDKAAESAPAPELLQVTKESVLKEACQESQLCVVSVLPHIYDCQSECRQGYLDILKRLGEKYKRNRWGWLWSEAMAQPKLEEALEIGGFGYPALAVLNSRKMKYSLLRGSFSYDGINEFLREVAVGRGSSVPVKGAKLPDVAEIEPWDGKDAKMEEPEDIDLSDVELEPEDQVKKHVEL</sequence>
<proteinExistence type="predicted"/>
<reference evidence="1" key="1">
    <citation type="submission" date="2020-05" db="EMBL/GenBank/DDBJ databases">
        <title>Large-scale comparative analyses of tick genomes elucidate their genetic diversity and vector capacities.</title>
        <authorList>
            <person name="Jia N."/>
            <person name="Wang J."/>
            <person name="Shi W."/>
            <person name="Du L."/>
            <person name="Sun Y."/>
            <person name="Zhan W."/>
            <person name="Jiang J."/>
            <person name="Wang Q."/>
            <person name="Zhang B."/>
            <person name="Ji P."/>
            <person name="Sakyi L.B."/>
            <person name="Cui X."/>
            <person name="Yuan T."/>
            <person name="Jiang B."/>
            <person name="Yang W."/>
            <person name="Lam T.T.-Y."/>
            <person name="Chang Q."/>
            <person name="Ding S."/>
            <person name="Wang X."/>
            <person name="Zhu J."/>
            <person name="Ruan X."/>
            <person name="Zhao L."/>
            <person name="Wei J."/>
            <person name="Que T."/>
            <person name="Du C."/>
            <person name="Cheng J."/>
            <person name="Dai P."/>
            <person name="Han X."/>
            <person name="Huang E."/>
            <person name="Gao Y."/>
            <person name="Liu J."/>
            <person name="Shao H."/>
            <person name="Ye R."/>
            <person name="Li L."/>
            <person name="Wei W."/>
            <person name="Wang X."/>
            <person name="Wang C."/>
            <person name="Yang T."/>
            <person name="Huo Q."/>
            <person name="Li W."/>
            <person name="Guo W."/>
            <person name="Chen H."/>
            <person name="Zhou L."/>
            <person name="Ni X."/>
            <person name="Tian J."/>
            <person name="Zhou Y."/>
            <person name="Sheng Y."/>
            <person name="Liu T."/>
            <person name="Pan Y."/>
            <person name="Xia L."/>
            <person name="Li J."/>
            <person name="Zhao F."/>
            <person name="Cao W."/>
        </authorList>
    </citation>
    <scope>NUCLEOTIDE SEQUENCE</scope>
    <source>
        <strain evidence="1">Hyas-2018</strain>
    </source>
</reference>
<evidence type="ECO:0000313" key="2">
    <source>
        <dbReference type="Proteomes" id="UP000821845"/>
    </source>
</evidence>
<organism evidence="1 2">
    <name type="scientific">Hyalomma asiaticum</name>
    <name type="common">Tick</name>
    <dbReference type="NCBI Taxonomy" id="266040"/>
    <lineage>
        <taxon>Eukaryota</taxon>
        <taxon>Metazoa</taxon>
        <taxon>Ecdysozoa</taxon>
        <taxon>Arthropoda</taxon>
        <taxon>Chelicerata</taxon>
        <taxon>Arachnida</taxon>
        <taxon>Acari</taxon>
        <taxon>Parasitiformes</taxon>
        <taxon>Ixodida</taxon>
        <taxon>Ixodoidea</taxon>
        <taxon>Ixodidae</taxon>
        <taxon>Hyalomminae</taxon>
        <taxon>Hyalomma</taxon>
    </lineage>
</organism>